<keyword evidence="3" id="KW-1185">Reference proteome</keyword>
<evidence type="ECO:0000256" key="1">
    <source>
        <dbReference type="SAM" id="MobiDB-lite"/>
    </source>
</evidence>
<feature type="region of interest" description="Disordered" evidence="1">
    <location>
        <begin position="53"/>
        <end position="77"/>
    </location>
</feature>
<evidence type="ECO:0000313" key="3">
    <source>
        <dbReference type="Proteomes" id="UP001283361"/>
    </source>
</evidence>
<name>A0AAE0ZLV1_9GAST</name>
<sequence length="115" mass="12630">MCPEANYVKSACSYITPIVQTKRSGARDHTSICFTFGNVMHCQEVNNMATACSINPTGPSHASRKHPDSPYTRASGSELRGQVYLESDCMASDSKVTSIPRDRPPVDRRGARTHQ</sequence>
<protein>
    <submittedName>
        <fullName evidence="2">Uncharacterized protein</fullName>
    </submittedName>
</protein>
<evidence type="ECO:0000313" key="2">
    <source>
        <dbReference type="EMBL" id="KAK3770847.1"/>
    </source>
</evidence>
<comment type="caution">
    <text evidence="2">The sequence shown here is derived from an EMBL/GenBank/DDBJ whole genome shotgun (WGS) entry which is preliminary data.</text>
</comment>
<dbReference type="Proteomes" id="UP001283361">
    <property type="component" value="Unassembled WGS sequence"/>
</dbReference>
<dbReference type="EMBL" id="JAWDGP010003786">
    <property type="protein sequence ID" value="KAK3770847.1"/>
    <property type="molecule type" value="Genomic_DNA"/>
</dbReference>
<feature type="compositionally biased region" description="Basic and acidic residues" evidence="1">
    <location>
        <begin position="100"/>
        <end position="115"/>
    </location>
</feature>
<reference evidence="2" key="1">
    <citation type="journal article" date="2023" name="G3 (Bethesda)">
        <title>A reference genome for the long-term kleptoplast-retaining sea slug Elysia crispata morphotype clarki.</title>
        <authorList>
            <person name="Eastman K.E."/>
            <person name="Pendleton A.L."/>
            <person name="Shaikh M.A."/>
            <person name="Suttiyut T."/>
            <person name="Ogas R."/>
            <person name="Tomko P."/>
            <person name="Gavelis G."/>
            <person name="Widhalm J.R."/>
            <person name="Wisecaver J.H."/>
        </authorList>
    </citation>
    <scope>NUCLEOTIDE SEQUENCE</scope>
    <source>
        <strain evidence="2">ECLA1</strain>
    </source>
</reference>
<dbReference type="AlphaFoldDB" id="A0AAE0ZLV1"/>
<gene>
    <name evidence="2" type="ORF">RRG08_036447</name>
</gene>
<accession>A0AAE0ZLV1</accession>
<feature type="region of interest" description="Disordered" evidence="1">
    <location>
        <begin position="91"/>
        <end position="115"/>
    </location>
</feature>
<proteinExistence type="predicted"/>
<organism evidence="2 3">
    <name type="scientific">Elysia crispata</name>
    <name type="common">lettuce slug</name>
    <dbReference type="NCBI Taxonomy" id="231223"/>
    <lineage>
        <taxon>Eukaryota</taxon>
        <taxon>Metazoa</taxon>
        <taxon>Spiralia</taxon>
        <taxon>Lophotrochozoa</taxon>
        <taxon>Mollusca</taxon>
        <taxon>Gastropoda</taxon>
        <taxon>Heterobranchia</taxon>
        <taxon>Euthyneura</taxon>
        <taxon>Panpulmonata</taxon>
        <taxon>Sacoglossa</taxon>
        <taxon>Placobranchoidea</taxon>
        <taxon>Plakobranchidae</taxon>
        <taxon>Elysia</taxon>
    </lineage>
</organism>